<dbReference type="Pfam" id="PF00583">
    <property type="entry name" value="Acetyltransf_1"/>
    <property type="match status" value="1"/>
</dbReference>
<comment type="caution">
    <text evidence="2">The sequence shown here is derived from an EMBL/GenBank/DDBJ whole genome shotgun (WGS) entry which is preliminary data.</text>
</comment>
<dbReference type="RefSeq" id="WP_249972882.1">
    <property type="nucleotide sequence ID" value="NZ_JAMFLZ010000003.1"/>
</dbReference>
<name>A0ABT0QEX2_9FLAO</name>
<gene>
    <name evidence="2" type="ORF">M3P09_09070</name>
</gene>
<feature type="domain" description="N-acetyltransferase" evidence="1">
    <location>
        <begin position="8"/>
        <end position="180"/>
    </location>
</feature>
<proteinExistence type="predicted"/>
<keyword evidence="3" id="KW-1185">Reference proteome</keyword>
<evidence type="ECO:0000313" key="2">
    <source>
        <dbReference type="EMBL" id="MCL6295143.1"/>
    </source>
</evidence>
<sequence length="183" mass="21582">MISISANLHLENITINNQNSLMDLMRKIYPPAYKHLWVNEDCNWYLNHCFSEENLKNELSEANAIYCFVIHNLKRVGIVRYLYNTSTNEVVKKNATFIHRIYLSNEVQGKGIAKQLFSWIEKQAIQKQDKFLWLKAMDTQLQALKFYEKQGFKTIDKISLDFNLIHQHLRGMVVMTKALNNKI</sequence>
<dbReference type="EMBL" id="JAMFLZ010000003">
    <property type="protein sequence ID" value="MCL6295143.1"/>
    <property type="molecule type" value="Genomic_DNA"/>
</dbReference>
<dbReference type="SUPFAM" id="SSF55729">
    <property type="entry name" value="Acyl-CoA N-acyltransferases (Nat)"/>
    <property type="match status" value="1"/>
</dbReference>
<organism evidence="2 3">
    <name type="scientific">Jejuia spongiicola</name>
    <dbReference type="NCBI Taxonomy" id="2942207"/>
    <lineage>
        <taxon>Bacteria</taxon>
        <taxon>Pseudomonadati</taxon>
        <taxon>Bacteroidota</taxon>
        <taxon>Flavobacteriia</taxon>
        <taxon>Flavobacteriales</taxon>
        <taxon>Flavobacteriaceae</taxon>
        <taxon>Jejuia</taxon>
    </lineage>
</organism>
<evidence type="ECO:0000313" key="3">
    <source>
        <dbReference type="Proteomes" id="UP001165381"/>
    </source>
</evidence>
<dbReference type="CDD" id="cd04301">
    <property type="entry name" value="NAT_SF"/>
    <property type="match status" value="1"/>
</dbReference>
<dbReference type="InterPro" id="IPR016181">
    <property type="entry name" value="Acyl_CoA_acyltransferase"/>
</dbReference>
<dbReference type="InterPro" id="IPR000182">
    <property type="entry name" value="GNAT_dom"/>
</dbReference>
<accession>A0ABT0QEX2</accession>
<reference evidence="2" key="1">
    <citation type="submission" date="2022-05" db="EMBL/GenBank/DDBJ databases">
        <authorList>
            <person name="Park J.-S."/>
        </authorList>
    </citation>
    <scope>NUCLEOTIDE SEQUENCE</scope>
    <source>
        <strain evidence="2">2012CJ34-3</strain>
    </source>
</reference>
<dbReference type="Gene3D" id="3.40.630.30">
    <property type="match status" value="1"/>
</dbReference>
<dbReference type="PROSITE" id="PS51186">
    <property type="entry name" value="GNAT"/>
    <property type="match status" value="1"/>
</dbReference>
<evidence type="ECO:0000259" key="1">
    <source>
        <dbReference type="PROSITE" id="PS51186"/>
    </source>
</evidence>
<protein>
    <submittedName>
        <fullName evidence="2">GNAT family N-acetyltransferase</fullName>
    </submittedName>
</protein>
<dbReference type="Proteomes" id="UP001165381">
    <property type="component" value="Unassembled WGS sequence"/>
</dbReference>